<comment type="similarity">
    <text evidence="2 5">Belongs to the flagella basal body rod proteins family.</text>
</comment>
<keyword evidence="4 5" id="KW-0975">Bacterial flagellum</keyword>
<evidence type="ECO:0000256" key="3">
    <source>
        <dbReference type="ARBA" id="ARBA00019015"/>
    </source>
</evidence>
<evidence type="ECO:0000259" key="6">
    <source>
        <dbReference type="Pfam" id="PF00460"/>
    </source>
</evidence>
<comment type="subcellular location">
    <subcellularLocation>
        <location evidence="1 5">Bacterial flagellum basal body</location>
    </subcellularLocation>
</comment>
<dbReference type="InterPro" id="IPR001444">
    <property type="entry name" value="Flag_bb_rod_N"/>
</dbReference>
<feature type="domain" description="Flagellar basal body rod protein N-terminal" evidence="6">
    <location>
        <begin position="4"/>
        <end position="33"/>
    </location>
</feature>
<organism evidence="10 11">
    <name type="scientific">Nitrosococcus wardiae</name>
    <dbReference type="NCBI Taxonomy" id="1814290"/>
    <lineage>
        <taxon>Bacteria</taxon>
        <taxon>Pseudomonadati</taxon>
        <taxon>Pseudomonadota</taxon>
        <taxon>Gammaproteobacteria</taxon>
        <taxon>Chromatiales</taxon>
        <taxon>Chromatiaceae</taxon>
        <taxon>Nitrosococcus</taxon>
    </lineage>
</organism>
<dbReference type="InterPro" id="IPR037058">
    <property type="entry name" value="Falgellar_hook_FlgE_sf"/>
</dbReference>
<dbReference type="Pfam" id="PF06429">
    <property type="entry name" value="Flg_bbr_C"/>
    <property type="match status" value="1"/>
</dbReference>
<accession>A0A4V1AVX0</accession>
<keyword evidence="11" id="KW-1185">Reference proteome</keyword>
<protein>
    <recommendedName>
        <fullName evidence="3 5">Flagellar hook protein FlgE</fullName>
    </recommendedName>
</protein>
<dbReference type="GO" id="GO:0071978">
    <property type="term" value="P:bacterial-type flagellum-dependent swarming motility"/>
    <property type="evidence" value="ECO:0007669"/>
    <property type="project" value="TreeGrafter"/>
</dbReference>
<feature type="domain" description="Flagellar hook protein FlgE/F/G-like D1" evidence="9">
    <location>
        <begin position="83"/>
        <end position="166"/>
    </location>
</feature>
<keyword evidence="10" id="KW-0282">Flagellum</keyword>
<evidence type="ECO:0000313" key="11">
    <source>
        <dbReference type="Proteomes" id="UP000294325"/>
    </source>
</evidence>
<dbReference type="InterPro" id="IPR011491">
    <property type="entry name" value="FlgE_D2"/>
</dbReference>
<keyword evidence="10" id="KW-0966">Cell projection</keyword>
<evidence type="ECO:0000313" key="10">
    <source>
        <dbReference type="EMBL" id="QBQ54605.1"/>
    </source>
</evidence>
<evidence type="ECO:0000256" key="5">
    <source>
        <dbReference type="RuleBase" id="RU362116"/>
    </source>
</evidence>
<dbReference type="NCBIfam" id="NF004238">
    <property type="entry name" value="PRK05682.1-1"/>
    <property type="match status" value="1"/>
</dbReference>
<comment type="function">
    <text evidence="5">A flexible structure which links the flagellar filament to the drive apparatus in the basal body.</text>
</comment>
<dbReference type="Proteomes" id="UP000294325">
    <property type="component" value="Chromosome"/>
</dbReference>
<dbReference type="InterPro" id="IPR019776">
    <property type="entry name" value="Flagellar_basal_body_rod_CS"/>
</dbReference>
<gene>
    <name evidence="10" type="primary">flgE</name>
    <name evidence="10" type="ORF">E3U44_08860</name>
</gene>
<dbReference type="EMBL" id="CP038033">
    <property type="protein sequence ID" value="QBQ54605.1"/>
    <property type="molecule type" value="Genomic_DNA"/>
</dbReference>
<dbReference type="OrthoDB" id="8578401at2"/>
<dbReference type="Pfam" id="PF22692">
    <property type="entry name" value="LlgE_F_G_D1"/>
    <property type="match status" value="1"/>
</dbReference>
<dbReference type="AlphaFoldDB" id="A0A4V1AVX0"/>
<evidence type="ECO:0000256" key="1">
    <source>
        <dbReference type="ARBA" id="ARBA00004117"/>
    </source>
</evidence>
<dbReference type="Gene3D" id="2.60.98.20">
    <property type="entry name" value="Flagellar hook protein FlgE"/>
    <property type="match status" value="1"/>
</dbReference>
<evidence type="ECO:0000259" key="9">
    <source>
        <dbReference type="Pfam" id="PF22692"/>
    </source>
</evidence>
<dbReference type="InterPro" id="IPR053967">
    <property type="entry name" value="LlgE_F_G-like_D1"/>
</dbReference>
<feature type="domain" description="Flagellar hook protein FlgE D2" evidence="8">
    <location>
        <begin position="167"/>
        <end position="306"/>
    </location>
</feature>
<dbReference type="GO" id="GO:0009425">
    <property type="term" value="C:bacterial-type flagellum basal body"/>
    <property type="evidence" value="ECO:0007669"/>
    <property type="project" value="UniProtKB-SubCell"/>
</dbReference>
<evidence type="ECO:0000256" key="2">
    <source>
        <dbReference type="ARBA" id="ARBA00009677"/>
    </source>
</evidence>
<dbReference type="RefSeq" id="WP_134357802.1">
    <property type="nucleotide sequence ID" value="NZ_CP038033.1"/>
</dbReference>
<dbReference type="PROSITE" id="PS00588">
    <property type="entry name" value="FLAGELLA_BB_ROD"/>
    <property type="match status" value="1"/>
</dbReference>
<dbReference type="SUPFAM" id="SSF117143">
    <property type="entry name" value="Flagellar hook protein flgE"/>
    <property type="match status" value="1"/>
</dbReference>
<dbReference type="InterPro" id="IPR020013">
    <property type="entry name" value="Flagellar_FlgE/F/G"/>
</dbReference>
<dbReference type="InterPro" id="IPR037925">
    <property type="entry name" value="FlgE/F/G-like"/>
</dbReference>
<dbReference type="Pfam" id="PF07559">
    <property type="entry name" value="FlgE_D2"/>
    <property type="match status" value="1"/>
</dbReference>
<reference evidence="10 11" key="1">
    <citation type="submission" date="2019-03" db="EMBL/GenBank/DDBJ databases">
        <title>The genome sequence of Nitrosococcus wardiae strain D1FHST reveals the archetypal metabolic capacity of ammonia-oxidizing Gammaproteobacteria.</title>
        <authorList>
            <person name="Wang L."/>
            <person name="Lim C.K."/>
            <person name="Hanson T.E."/>
            <person name="Dang H."/>
            <person name="Klotz M.G."/>
        </authorList>
    </citation>
    <scope>NUCLEOTIDE SEQUENCE [LARGE SCALE GENOMIC DNA]</scope>
    <source>
        <strain evidence="10 11">D1FHS</strain>
    </source>
</reference>
<dbReference type="NCBIfam" id="NF004240">
    <property type="entry name" value="PRK05682.1-4"/>
    <property type="match status" value="1"/>
</dbReference>
<evidence type="ECO:0000259" key="7">
    <source>
        <dbReference type="Pfam" id="PF06429"/>
    </source>
</evidence>
<evidence type="ECO:0000259" key="8">
    <source>
        <dbReference type="Pfam" id="PF07559"/>
    </source>
</evidence>
<evidence type="ECO:0000256" key="4">
    <source>
        <dbReference type="ARBA" id="ARBA00023143"/>
    </source>
</evidence>
<keyword evidence="10" id="KW-0969">Cilium</keyword>
<dbReference type="InterPro" id="IPR010930">
    <property type="entry name" value="Flg_bb/hook_C_dom"/>
</dbReference>
<dbReference type="GO" id="GO:0005829">
    <property type="term" value="C:cytosol"/>
    <property type="evidence" value="ECO:0007669"/>
    <property type="project" value="TreeGrafter"/>
</dbReference>
<dbReference type="NCBIfam" id="TIGR03506">
    <property type="entry name" value="FlgEFG_subfam"/>
    <property type="match status" value="1"/>
</dbReference>
<name>A0A4V1AVX0_9GAMM</name>
<proteinExistence type="inferred from homology"/>
<dbReference type="GO" id="GO:0009424">
    <property type="term" value="C:bacterial-type flagellum hook"/>
    <property type="evidence" value="ECO:0007669"/>
    <property type="project" value="TreeGrafter"/>
</dbReference>
<dbReference type="PANTHER" id="PTHR30435">
    <property type="entry name" value="FLAGELLAR PROTEIN"/>
    <property type="match status" value="1"/>
</dbReference>
<dbReference type="PANTHER" id="PTHR30435:SF1">
    <property type="entry name" value="FLAGELLAR HOOK PROTEIN FLGE"/>
    <property type="match status" value="1"/>
</dbReference>
<sequence>MSFNNSLSGLNAASSDLDVVSNNIANANTTGFKRSRAEFADIFAVSSFGSPKTAVGSGVLLSRAAQQFDQGNLDFTQNMLDLAISGRGVFALSPNLTSNELVYSRAGAFSINKDGYVVNGAGQFLRTFPVNQEGTVTASSLESSQPVRLPTSAVTPQATSQINIGANLPADAASLDPANFDPLDADTFTASTSTTVFDSLGNSHISTLYFIKDTNSPNQWAVYHALDGALVNVNGGTAGTGGIQYGVLNFDSAGSLTGTTPSPLVTDPVVLGNGADDMALTLNFPSTTTTQVASPFNVTALDQDGFTSGRLTGLDISETGVIRANFSNGQDLALAKVALAQFPNEQGLRQLGNNAWESTIDSGAAIAGEAGNGSFGLIQGGALESSNVDLTAELVHLITAQRNFQANARAIETVSTLTDTILNIR</sequence>
<feature type="domain" description="Flagellar basal-body/hook protein C-terminal" evidence="7">
    <location>
        <begin position="380"/>
        <end position="424"/>
    </location>
</feature>
<dbReference type="Pfam" id="PF00460">
    <property type="entry name" value="Flg_bb_rod"/>
    <property type="match status" value="1"/>
</dbReference>
<dbReference type="KEGG" id="nwr:E3U44_08860"/>